<keyword evidence="6" id="KW-0326">Glycosidase</keyword>
<dbReference type="PANTHER" id="PTHR43730">
    <property type="entry name" value="BETA-MANNOSIDASE"/>
    <property type="match status" value="1"/>
</dbReference>
<evidence type="ECO:0000259" key="8">
    <source>
        <dbReference type="Pfam" id="PF02836"/>
    </source>
</evidence>
<evidence type="ECO:0000256" key="3">
    <source>
        <dbReference type="ARBA" id="ARBA00012754"/>
    </source>
</evidence>
<dbReference type="EMBL" id="BAABAQ010000024">
    <property type="protein sequence ID" value="GAA4210681.1"/>
    <property type="molecule type" value="Genomic_DNA"/>
</dbReference>
<dbReference type="InterPro" id="IPR050887">
    <property type="entry name" value="Beta-mannosidase_GH2"/>
</dbReference>
<keyword evidence="4" id="KW-0732">Signal</keyword>
<dbReference type="InterPro" id="IPR036156">
    <property type="entry name" value="Beta-gal/glucu_dom_sf"/>
</dbReference>
<feature type="domain" description="Beta-mannosidase-like galactose-binding" evidence="9">
    <location>
        <begin position="56"/>
        <end position="211"/>
    </location>
</feature>
<reference evidence="11" key="1">
    <citation type="journal article" date="2019" name="Int. J. Syst. Evol. Microbiol.">
        <title>The Global Catalogue of Microorganisms (GCM) 10K type strain sequencing project: providing services to taxonomists for standard genome sequencing and annotation.</title>
        <authorList>
            <consortium name="The Broad Institute Genomics Platform"/>
            <consortium name="The Broad Institute Genome Sequencing Center for Infectious Disease"/>
            <person name="Wu L."/>
            <person name="Ma J."/>
        </authorList>
    </citation>
    <scope>NUCLEOTIDE SEQUENCE [LARGE SCALE GENOMIC DNA]</scope>
    <source>
        <strain evidence="11">JCM 17388</strain>
    </source>
</reference>
<comment type="similarity">
    <text evidence="2">Belongs to the glycosyl hydrolase 2 family.</text>
</comment>
<evidence type="ECO:0000259" key="7">
    <source>
        <dbReference type="Pfam" id="PF00703"/>
    </source>
</evidence>
<dbReference type="SUPFAM" id="SSF51445">
    <property type="entry name" value="(Trans)glycosidases"/>
    <property type="match status" value="1"/>
</dbReference>
<accession>A0ABP8BMX0</accession>
<dbReference type="GO" id="GO:0016787">
    <property type="term" value="F:hydrolase activity"/>
    <property type="evidence" value="ECO:0007669"/>
    <property type="project" value="UniProtKB-KW"/>
</dbReference>
<evidence type="ECO:0000256" key="1">
    <source>
        <dbReference type="ARBA" id="ARBA00000829"/>
    </source>
</evidence>
<dbReference type="Proteomes" id="UP001501251">
    <property type="component" value="Unassembled WGS sequence"/>
</dbReference>
<dbReference type="EC" id="3.2.1.25" evidence="3"/>
<dbReference type="SUPFAM" id="SSF49785">
    <property type="entry name" value="Galactose-binding domain-like"/>
    <property type="match status" value="1"/>
</dbReference>
<dbReference type="Pfam" id="PF02836">
    <property type="entry name" value="Glyco_hydro_2_C"/>
    <property type="match status" value="1"/>
</dbReference>
<evidence type="ECO:0000313" key="10">
    <source>
        <dbReference type="EMBL" id="GAA4210681.1"/>
    </source>
</evidence>
<organism evidence="10 11">
    <name type="scientific">Streptosporangium oxazolinicum</name>
    <dbReference type="NCBI Taxonomy" id="909287"/>
    <lineage>
        <taxon>Bacteria</taxon>
        <taxon>Bacillati</taxon>
        <taxon>Actinomycetota</taxon>
        <taxon>Actinomycetes</taxon>
        <taxon>Streptosporangiales</taxon>
        <taxon>Streptosporangiaceae</taxon>
        <taxon>Streptosporangium</taxon>
    </lineage>
</organism>
<evidence type="ECO:0000256" key="6">
    <source>
        <dbReference type="ARBA" id="ARBA00023295"/>
    </source>
</evidence>
<dbReference type="Pfam" id="PF00703">
    <property type="entry name" value="Glyco_hydro_2"/>
    <property type="match status" value="1"/>
</dbReference>
<sequence>MTQITTQVTTSAATRLDLGGEWELTWSAGPDGVPGTVPGTALGGVLGDVPEAVRTAAIPARVPGEVHTALLAAGLITDPDVGWGELAQRWVGHSHWVYRRRFQWSPTPGARTDLVADGLDTIADVHVNGRRVGVARDQHLAYRWRVDDVLLPGDNVVEVRFASAWEAAREHERAHGPLPSPYDEPYAHVRKAAANFGWDWGPHYVTAGIWRDIRLETYTGRIDHVRPLVDLDPGHAVAHVTAHVRVDAPEGSEVRVELTDPAGRRAGSVAGTVAGDEAVIVLRVDDPDLWWPVGLGAQPLYRLHVELEHDGVTLDSTAVRVGLRSVAVEETPDPLGTRWALVVNGRTVRVRGYNWIPDDTLASRATPERVAHRIDQAVAGNANLLRVWGGGHFATEEFLDACDERGVLVWHDFLFACAAYSEDDEMVELVTAEAEQAVARMSAHPSLVLWCGGNETVLGWHHWGWADQIGVRGWGARYYLDVLPGVLARLDPTRPYVPNSPWSGTVERDPLADTHGLSHLWDAWNERDYAHYRYHDPAFVAEMGWCAPPAWTTLGRVVVGETPGPDSPQTRHHLRAIDGVHKLTRGLQPHVPTPRDDADWHFATQVVQARAVSAGAEWLRSRERCGGVVVWQLNDCWPVISWSAVDSAGIEKPLWHALRHAFAPRLATIQPVSPGPTHDPTGDEGLVLVLVNDTDADWRPDVLVRRVGLDGHEHARTRARAVCPAGGLVRLAVDPAICLPADPRAEMLVVDADGVRTTWTYRPERELAAPRPEHTVDVTVVDGALHVAVTAVTLLRDVCVFADRLAEPLGLEPPSLVVDDALVTLLPGERHVFRITRRDGGAISPDRAAALPSALFDLSVRSFGEVTGPIGKSIRNKGTS</sequence>
<comment type="caution">
    <text evidence="10">The sequence shown here is derived from an EMBL/GenBank/DDBJ whole genome shotgun (WGS) entry which is preliminary data.</text>
</comment>
<keyword evidence="11" id="KW-1185">Reference proteome</keyword>
<evidence type="ECO:0000259" key="9">
    <source>
        <dbReference type="Pfam" id="PF22666"/>
    </source>
</evidence>
<dbReference type="PANTHER" id="PTHR43730:SF1">
    <property type="entry name" value="BETA-MANNOSIDASE"/>
    <property type="match status" value="1"/>
</dbReference>
<feature type="domain" description="Glycoside hydrolase family 2 catalytic" evidence="8">
    <location>
        <begin position="341"/>
        <end position="495"/>
    </location>
</feature>
<keyword evidence="5 10" id="KW-0378">Hydrolase</keyword>
<dbReference type="Gene3D" id="2.60.40.10">
    <property type="entry name" value="Immunoglobulins"/>
    <property type="match status" value="1"/>
</dbReference>
<dbReference type="Gene3D" id="2.60.120.260">
    <property type="entry name" value="Galactose-binding domain-like"/>
    <property type="match status" value="1"/>
</dbReference>
<gene>
    <name evidence="10" type="ORF">GCM10022252_78780</name>
</gene>
<proteinExistence type="inferred from homology"/>
<dbReference type="InterPro" id="IPR054593">
    <property type="entry name" value="Beta-mannosidase-like_N2"/>
</dbReference>
<dbReference type="Gene3D" id="3.20.20.80">
    <property type="entry name" value="Glycosidases"/>
    <property type="match status" value="1"/>
</dbReference>
<dbReference type="Pfam" id="PF22666">
    <property type="entry name" value="Glyco_hydro_2_N2"/>
    <property type="match status" value="1"/>
</dbReference>
<dbReference type="InterPro" id="IPR006102">
    <property type="entry name" value="Ig-like_GH2"/>
</dbReference>
<dbReference type="InterPro" id="IPR006103">
    <property type="entry name" value="Glyco_hydro_2_cat"/>
</dbReference>
<evidence type="ECO:0000256" key="4">
    <source>
        <dbReference type="ARBA" id="ARBA00022729"/>
    </source>
</evidence>
<feature type="domain" description="Glycoside hydrolase family 2 immunoglobulin-like beta-sandwich" evidence="7">
    <location>
        <begin position="221"/>
        <end position="324"/>
    </location>
</feature>
<protein>
    <recommendedName>
        <fullName evidence="3">beta-mannosidase</fullName>
        <ecNumber evidence="3">3.2.1.25</ecNumber>
    </recommendedName>
</protein>
<evidence type="ECO:0000256" key="2">
    <source>
        <dbReference type="ARBA" id="ARBA00007401"/>
    </source>
</evidence>
<dbReference type="RefSeq" id="WP_344923454.1">
    <property type="nucleotide sequence ID" value="NZ_BAABAQ010000024.1"/>
</dbReference>
<dbReference type="InterPro" id="IPR008979">
    <property type="entry name" value="Galactose-bd-like_sf"/>
</dbReference>
<evidence type="ECO:0000256" key="5">
    <source>
        <dbReference type="ARBA" id="ARBA00022801"/>
    </source>
</evidence>
<dbReference type="InterPro" id="IPR017853">
    <property type="entry name" value="GH"/>
</dbReference>
<name>A0ABP8BMX0_9ACTN</name>
<dbReference type="InterPro" id="IPR013783">
    <property type="entry name" value="Ig-like_fold"/>
</dbReference>
<evidence type="ECO:0000313" key="11">
    <source>
        <dbReference type="Proteomes" id="UP001501251"/>
    </source>
</evidence>
<comment type="catalytic activity">
    <reaction evidence="1">
        <text>Hydrolysis of terminal, non-reducing beta-D-mannose residues in beta-D-mannosides.</text>
        <dbReference type="EC" id="3.2.1.25"/>
    </reaction>
</comment>
<dbReference type="SUPFAM" id="SSF49303">
    <property type="entry name" value="beta-Galactosidase/glucuronidase domain"/>
    <property type="match status" value="1"/>
</dbReference>